<dbReference type="GO" id="GO:0005886">
    <property type="term" value="C:plasma membrane"/>
    <property type="evidence" value="ECO:0007669"/>
    <property type="project" value="TreeGrafter"/>
</dbReference>
<feature type="transmembrane region" description="Helical" evidence="5">
    <location>
        <begin position="148"/>
        <end position="169"/>
    </location>
</feature>
<proteinExistence type="predicted"/>
<evidence type="ECO:0000313" key="9">
    <source>
        <dbReference type="Proteomes" id="UP000663852"/>
    </source>
</evidence>
<dbReference type="Gene3D" id="1.20.140.150">
    <property type="match status" value="1"/>
</dbReference>
<protein>
    <submittedName>
        <fullName evidence="6">Uncharacterized protein</fullName>
    </submittedName>
</protein>
<dbReference type="OrthoDB" id="5917530at2759"/>
<organism evidence="6 9">
    <name type="scientific">Adineta ricciae</name>
    <name type="common">Rotifer</name>
    <dbReference type="NCBI Taxonomy" id="249248"/>
    <lineage>
        <taxon>Eukaryota</taxon>
        <taxon>Metazoa</taxon>
        <taxon>Spiralia</taxon>
        <taxon>Gnathifera</taxon>
        <taxon>Rotifera</taxon>
        <taxon>Eurotatoria</taxon>
        <taxon>Bdelloidea</taxon>
        <taxon>Adinetida</taxon>
        <taxon>Adinetidae</taxon>
        <taxon>Adineta</taxon>
    </lineage>
</organism>
<evidence type="ECO:0000313" key="8">
    <source>
        <dbReference type="Proteomes" id="UP000663828"/>
    </source>
</evidence>
<keyword evidence="3 5" id="KW-1133">Transmembrane helix</keyword>
<dbReference type="EMBL" id="CAJNOJ010000041">
    <property type="protein sequence ID" value="CAF0931910.1"/>
    <property type="molecule type" value="Genomic_DNA"/>
</dbReference>
<keyword evidence="2 5" id="KW-0812">Transmembrane</keyword>
<keyword evidence="4 5" id="KW-0472">Membrane</keyword>
<dbReference type="Proteomes" id="UP000663828">
    <property type="component" value="Unassembled WGS sequence"/>
</dbReference>
<evidence type="ECO:0000313" key="6">
    <source>
        <dbReference type="EMBL" id="CAF0931910.1"/>
    </source>
</evidence>
<name>A0A814BSR2_ADIRI</name>
<accession>A0A814BSR2</accession>
<dbReference type="Proteomes" id="UP000663852">
    <property type="component" value="Unassembled WGS sequence"/>
</dbReference>
<dbReference type="EMBL" id="CAJNOR010006527">
    <property type="protein sequence ID" value="CAF1597502.1"/>
    <property type="molecule type" value="Genomic_DNA"/>
</dbReference>
<evidence type="ECO:0000256" key="2">
    <source>
        <dbReference type="ARBA" id="ARBA00022692"/>
    </source>
</evidence>
<evidence type="ECO:0000313" key="7">
    <source>
        <dbReference type="EMBL" id="CAF1597502.1"/>
    </source>
</evidence>
<dbReference type="PANTHER" id="PTHR10671">
    <property type="entry name" value="EPITHELIAL MEMBRANE PROTEIN-RELATED"/>
    <property type="match status" value="1"/>
</dbReference>
<comment type="subcellular location">
    <subcellularLocation>
        <location evidence="1">Membrane</location>
        <topology evidence="1">Multi-pass membrane protein</topology>
    </subcellularLocation>
</comment>
<dbReference type="Pfam" id="PF13903">
    <property type="entry name" value="Claudin_2"/>
    <property type="match status" value="1"/>
</dbReference>
<reference evidence="6" key="1">
    <citation type="submission" date="2021-02" db="EMBL/GenBank/DDBJ databases">
        <authorList>
            <person name="Nowell W R."/>
        </authorList>
    </citation>
    <scope>NUCLEOTIDE SEQUENCE</scope>
</reference>
<evidence type="ECO:0000256" key="4">
    <source>
        <dbReference type="ARBA" id="ARBA00023136"/>
    </source>
</evidence>
<feature type="transmembrane region" description="Helical" evidence="5">
    <location>
        <begin position="21"/>
        <end position="47"/>
    </location>
</feature>
<dbReference type="AlphaFoldDB" id="A0A814BSR2"/>
<dbReference type="InterPro" id="IPR050579">
    <property type="entry name" value="PMP-22/EMP/MP20-like"/>
</dbReference>
<feature type="transmembrane region" description="Helical" evidence="5">
    <location>
        <begin position="189"/>
        <end position="212"/>
    </location>
</feature>
<dbReference type="PANTHER" id="PTHR10671:SF82">
    <property type="entry name" value="GH19567P"/>
    <property type="match status" value="1"/>
</dbReference>
<evidence type="ECO:0000256" key="1">
    <source>
        <dbReference type="ARBA" id="ARBA00004141"/>
    </source>
</evidence>
<dbReference type="InterPro" id="IPR004031">
    <property type="entry name" value="PMP22/EMP/MP20/Claudin"/>
</dbReference>
<gene>
    <name evidence="6" type="ORF">EDS130_LOCUS11337</name>
    <name evidence="7" type="ORF">XAT740_LOCUS47287</name>
</gene>
<comment type="caution">
    <text evidence="6">The sequence shown here is derived from an EMBL/GenBank/DDBJ whole genome shotgun (WGS) entry which is preliminary data.</text>
</comment>
<evidence type="ECO:0000256" key="5">
    <source>
        <dbReference type="SAM" id="Phobius"/>
    </source>
</evidence>
<sequence length="242" mass="27532">MRPRPTPSSTAAATIEQKTKILRITLAATVVSFVAFLITLTSTQWVFVTYPADFFSKRQNMVIVRSRYGIVWECFFGRLPNVSTSSSKCDYHQSHIQNNSTPAEQTLVGMTRTMLSFSIIHILLAIATFICGLYSIRDYRYTYKRLTGMIYILSAAALLVCIEVLSTIFRHSNEQLPEIYPPGTEHTYGVCYIIAWIIFIQLLGSSFTFFICSKKRKGTFDEATEEEALANRPVDLGRSFRR</sequence>
<feature type="transmembrane region" description="Helical" evidence="5">
    <location>
        <begin position="114"/>
        <end position="136"/>
    </location>
</feature>
<evidence type="ECO:0000256" key="3">
    <source>
        <dbReference type="ARBA" id="ARBA00022989"/>
    </source>
</evidence>
<keyword evidence="8" id="KW-1185">Reference proteome</keyword>